<dbReference type="GO" id="GO:0050291">
    <property type="term" value="F:sphingosine N-acyltransferase activity"/>
    <property type="evidence" value="ECO:0007669"/>
    <property type="project" value="InterPro"/>
</dbReference>
<gene>
    <name evidence="9" type="ORF">DFH07DRAFT_864317</name>
</gene>
<evidence type="ECO:0000259" key="8">
    <source>
        <dbReference type="PROSITE" id="PS50922"/>
    </source>
</evidence>
<evidence type="ECO:0000256" key="3">
    <source>
        <dbReference type="ARBA" id="ARBA00022692"/>
    </source>
</evidence>
<feature type="transmembrane region" description="Helical" evidence="7">
    <location>
        <begin position="291"/>
        <end position="310"/>
    </location>
</feature>
<evidence type="ECO:0000256" key="5">
    <source>
        <dbReference type="ARBA" id="ARBA00023136"/>
    </source>
</evidence>
<keyword evidence="3 6" id="KW-0812">Transmembrane</keyword>
<protein>
    <submittedName>
        <fullName evidence="9">TLC domain-containing protein</fullName>
    </submittedName>
</protein>
<evidence type="ECO:0000256" key="2">
    <source>
        <dbReference type="ARBA" id="ARBA00009808"/>
    </source>
</evidence>
<sequence>MFSYVAPFLSLSYRRDIPTITLDSFPDSAYYNTGPKDVCLLITCMAVMAVLRDALRLGVFEPLARWKLTRDIRRNHSKIMTGNGRANGNSHTNGAVSKSELRHMQRSVLRFAEQGWPAVYYPLQWFYGLYVNYNISVDIFHPETLWLGYPHIPLAAPAKIYYLTQTAFSLHQILILNAEAPRKDHWQMMAHHFITVWLLGVSYFFNFTRVGCYIMVLMDLCDIFLPMFKMMRYIGLPRIASDVTFVLFFVSWFITRHVLCVLVIISTYVDLPRIVPFEWSPHLGRFLSREHWVIFCACLTVLRILQLLWFGMACRVAYRVITTGKEVEDERSDEEG</sequence>
<keyword evidence="4 7" id="KW-1133">Transmembrane helix</keyword>
<dbReference type="PANTHER" id="PTHR12560">
    <property type="entry name" value="LONGEVITY ASSURANCE FACTOR 1 LAG1"/>
    <property type="match status" value="1"/>
</dbReference>
<dbReference type="EMBL" id="JARJLG010000001">
    <property type="protein sequence ID" value="KAJ7784888.1"/>
    <property type="molecule type" value="Genomic_DNA"/>
</dbReference>
<name>A0AAD7KK06_9AGAR</name>
<keyword evidence="5 6" id="KW-0472">Membrane</keyword>
<comment type="subcellular location">
    <subcellularLocation>
        <location evidence="1">Membrane</location>
        <topology evidence="1">Multi-pass membrane protein</topology>
    </subcellularLocation>
</comment>
<comment type="similarity">
    <text evidence="2">Belongs to the sphingosine N-acyltransferase family.</text>
</comment>
<evidence type="ECO:0000256" key="1">
    <source>
        <dbReference type="ARBA" id="ARBA00004141"/>
    </source>
</evidence>
<dbReference type="SMART" id="SM00724">
    <property type="entry name" value="TLC"/>
    <property type="match status" value="1"/>
</dbReference>
<evidence type="ECO:0000256" key="4">
    <source>
        <dbReference type="ARBA" id="ARBA00022989"/>
    </source>
</evidence>
<feature type="transmembrane region" description="Helical" evidence="7">
    <location>
        <begin position="243"/>
        <end position="271"/>
    </location>
</feature>
<dbReference type="InterPro" id="IPR006634">
    <property type="entry name" value="TLC-dom"/>
</dbReference>
<reference evidence="9" key="1">
    <citation type="submission" date="2023-03" db="EMBL/GenBank/DDBJ databases">
        <title>Massive genome expansion in bonnet fungi (Mycena s.s.) driven by repeated elements and novel gene families across ecological guilds.</title>
        <authorList>
            <consortium name="Lawrence Berkeley National Laboratory"/>
            <person name="Harder C.B."/>
            <person name="Miyauchi S."/>
            <person name="Viragh M."/>
            <person name="Kuo A."/>
            <person name="Thoen E."/>
            <person name="Andreopoulos B."/>
            <person name="Lu D."/>
            <person name="Skrede I."/>
            <person name="Drula E."/>
            <person name="Henrissat B."/>
            <person name="Morin E."/>
            <person name="Kohler A."/>
            <person name="Barry K."/>
            <person name="LaButti K."/>
            <person name="Morin E."/>
            <person name="Salamov A."/>
            <person name="Lipzen A."/>
            <person name="Mereny Z."/>
            <person name="Hegedus B."/>
            <person name="Baldrian P."/>
            <person name="Stursova M."/>
            <person name="Weitz H."/>
            <person name="Taylor A."/>
            <person name="Grigoriev I.V."/>
            <person name="Nagy L.G."/>
            <person name="Martin F."/>
            <person name="Kauserud H."/>
        </authorList>
    </citation>
    <scope>NUCLEOTIDE SEQUENCE</scope>
    <source>
        <strain evidence="9">CBHHK188m</strain>
    </source>
</reference>
<comment type="caution">
    <text evidence="9">The sequence shown here is derived from an EMBL/GenBank/DDBJ whole genome shotgun (WGS) entry which is preliminary data.</text>
</comment>
<feature type="transmembrane region" description="Helical" evidence="7">
    <location>
        <begin position="189"/>
        <end position="207"/>
    </location>
</feature>
<proteinExistence type="inferred from homology"/>
<dbReference type="InterPro" id="IPR016439">
    <property type="entry name" value="Lag1/Lac1-like"/>
</dbReference>
<evidence type="ECO:0000313" key="10">
    <source>
        <dbReference type="Proteomes" id="UP001215280"/>
    </source>
</evidence>
<dbReference type="PANTHER" id="PTHR12560:SF0">
    <property type="entry name" value="LD18904P"/>
    <property type="match status" value="1"/>
</dbReference>
<dbReference type="Pfam" id="PF03798">
    <property type="entry name" value="TRAM_LAG1_CLN8"/>
    <property type="match status" value="1"/>
</dbReference>
<keyword evidence="10" id="KW-1185">Reference proteome</keyword>
<dbReference type="PROSITE" id="PS50922">
    <property type="entry name" value="TLC"/>
    <property type="match status" value="1"/>
</dbReference>
<dbReference type="GO" id="GO:0016020">
    <property type="term" value="C:membrane"/>
    <property type="evidence" value="ECO:0007669"/>
    <property type="project" value="UniProtKB-SubCell"/>
</dbReference>
<evidence type="ECO:0000256" key="6">
    <source>
        <dbReference type="PROSITE-ProRule" id="PRU00205"/>
    </source>
</evidence>
<dbReference type="PIRSF" id="PIRSF005225">
    <property type="entry name" value="LAG1_LAC1"/>
    <property type="match status" value="1"/>
</dbReference>
<evidence type="ECO:0000256" key="7">
    <source>
        <dbReference type="SAM" id="Phobius"/>
    </source>
</evidence>
<evidence type="ECO:0000313" key="9">
    <source>
        <dbReference type="EMBL" id="KAJ7784888.1"/>
    </source>
</evidence>
<dbReference type="Proteomes" id="UP001215280">
    <property type="component" value="Unassembled WGS sequence"/>
</dbReference>
<dbReference type="AlphaFoldDB" id="A0AAD7KK06"/>
<organism evidence="9 10">
    <name type="scientific">Mycena maculata</name>
    <dbReference type="NCBI Taxonomy" id="230809"/>
    <lineage>
        <taxon>Eukaryota</taxon>
        <taxon>Fungi</taxon>
        <taxon>Dikarya</taxon>
        <taxon>Basidiomycota</taxon>
        <taxon>Agaricomycotina</taxon>
        <taxon>Agaricomycetes</taxon>
        <taxon>Agaricomycetidae</taxon>
        <taxon>Agaricales</taxon>
        <taxon>Marasmiineae</taxon>
        <taxon>Mycenaceae</taxon>
        <taxon>Mycena</taxon>
    </lineage>
</organism>
<accession>A0AAD7KK06</accession>
<feature type="domain" description="TLC" evidence="8">
    <location>
        <begin position="106"/>
        <end position="322"/>
    </location>
</feature>
<dbReference type="GO" id="GO:0046513">
    <property type="term" value="P:ceramide biosynthetic process"/>
    <property type="evidence" value="ECO:0007669"/>
    <property type="project" value="InterPro"/>
</dbReference>